<evidence type="ECO:0000256" key="7">
    <source>
        <dbReference type="ARBA" id="ARBA00022958"/>
    </source>
</evidence>
<evidence type="ECO:0000256" key="8">
    <source>
        <dbReference type="ARBA" id="ARBA00022989"/>
    </source>
</evidence>
<evidence type="ECO:0000256" key="4">
    <source>
        <dbReference type="ARBA" id="ARBA00022692"/>
    </source>
</evidence>
<evidence type="ECO:0000313" key="14">
    <source>
        <dbReference type="Proteomes" id="UP000622547"/>
    </source>
</evidence>
<evidence type="ECO:0000256" key="5">
    <source>
        <dbReference type="ARBA" id="ARBA00022741"/>
    </source>
</evidence>
<keyword evidence="6 11" id="KW-0067">ATP-binding</keyword>
<keyword evidence="14" id="KW-1185">Reference proteome</keyword>
<evidence type="ECO:0000256" key="11">
    <source>
        <dbReference type="HAMAP-Rule" id="MF_00276"/>
    </source>
</evidence>
<evidence type="ECO:0000256" key="2">
    <source>
        <dbReference type="ARBA" id="ARBA00022475"/>
    </source>
</evidence>
<comment type="similarity">
    <text evidence="11">Belongs to the KdpC family.</text>
</comment>
<dbReference type="Proteomes" id="UP000622547">
    <property type="component" value="Unassembled WGS sequence"/>
</dbReference>
<evidence type="ECO:0000256" key="3">
    <source>
        <dbReference type="ARBA" id="ARBA00022538"/>
    </source>
</evidence>
<dbReference type="EMBL" id="BOOP01000001">
    <property type="protein sequence ID" value="GII35122.1"/>
    <property type="molecule type" value="Genomic_DNA"/>
</dbReference>
<dbReference type="PANTHER" id="PTHR30042">
    <property type="entry name" value="POTASSIUM-TRANSPORTING ATPASE C CHAIN"/>
    <property type="match status" value="1"/>
</dbReference>
<comment type="subunit">
    <text evidence="11">The system is composed of three essential subunits: KdpA, KdpB and KdpC.</text>
</comment>
<keyword evidence="1 11" id="KW-0813">Transport</keyword>
<feature type="region of interest" description="Disordered" evidence="12">
    <location>
        <begin position="54"/>
        <end position="82"/>
    </location>
</feature>
<keyword evidence="9 11" id="KW-0406">Ion transport</keyword>
<keyword evidence="8 11" id="KW-1133">Transmembrane helix</keyword>
<evidence type="ECO:0000256" key="12">
    <source>
        <dbReference type="SAM" id="MobiDB-lite"/>
    </source>
</evidence>
<proteinExistence type="inferred from homology"/>
<comment type="function">
    <text evidence="11">Part of the high-affinity ATP-driven potassium transport (or Kdp) system, which catalyzes the hydrolysis of ATP coupled with the electrogenic transport of potassium into the cytoplasm. This subunit acts as a catalytic chaperone that increases the ATP-binding affinity of the ATP-hydrolyzing subunit KdpB by the formation of a transient KdpB/KdpC/ATP ternary complex.</text>
</comment>
<dbReference type="GO" id="GO:0005886">
    <property type="term" value="C:plasma membrane"/>
    <property type="evidence" value="ECO:0007669"/>
    <property type="project" value="UniProtKB-SubCell"/>
</dbReference>
<keyword evidence="10 11" id="KW-0472">Membrane</keyword>
<dbReference type="GO" id="GO:0008556">
    <property type="term" value="F:P-type potassium transmembrane transporter activity"/>
    <property type="evidence" value="ECO:0007669"/>
    <property type="project" value="InterPro"/>
</dbReference>
<evidence type="ECO:0000313" key="13">
    <source>
        <dbReference type="EMBL" id="GII35122.1"/>
    </source>
</evidence>
<keyword evidence="4 11" id="KW-0812">Transmembrane</keyword>
<dbReference type="AlphaFoldDB" id="A0A8J3XBJ4"/>
<dbReference type="PIRSF" id="PIRSF001296">
    <property type="entry name" value="K_ATPase_KdpC"/>
    <property type="match status" value="1"/>
</dbReference>
<gene>
    <name evidence="13" type="primary">kdpC_1</name>
    <name evidence="11" type="synonym">kdpC</name>
    <name evidence="13" type="ORF">Pph01_01250</name>
</gene>
<keyword evidence="7 11" id="KW-0630">Potassium</keyword>
<reference evidence="13 14" key="1">
    <citation type="submission" date="2021-01" db="EMBL/GenBank/DDBJ databases">
        <title>Whole genome shotgun sequence of Planotetraspora phitsanulokensis NBRC 104273.</title>
        <authorList>
            <person name="Komaki H."/>
            <person name="Tamura T."/>
        </authorList>
    </citation>
    <scope>NUCLEOTIDE SEQUENCE [LARGE SCALE GENOMIC DNA]</scope>
    <source>
        <strain evidence="13 14">NBRC 104273</strain>
    </source>
</reference>
<keyword evidence="3 11" id="KW-0633">Potassium transport</keyword>
<dbReference type="InterPro" id="IPR003820">
    <property type="entry name" value="KdpC"/>
</dbReference>
<evidence type="ECO:0000256" key="10">
    <source>
        <dbReference type="ARBA" id="ARBA00023136"/>
    </source>
</evidence>
<name>A0A8J3XBJ4_9ACTN</name>
<dbReference type="Pfam" id="PF02669">
    <property type="entry name" value="KdpC"/>
    <property type="match status" value="1"/>
</dbReference>
<sequence>MLLDLRRAITVSIIFFVILGLAYPLVETGIGQALFNHQANGSLSANGSEQIGQTWDGPQWFHGRADGDDPTATGGSNLGPRSKELLDKYKERIAGLEKEGVTPHQDLVSASGSGVDPDISPEAAYAQVPSVAKARGKSDDQLRALVERHVEGPQFGFLGASHVNVLELNEELATLR</sequence>
<evidence type="ECO:0000256" key="1">
    <source>
        <dbReference type="ARBA" id="ARBA00022448"/>
    </source>
</evidence>
<keyword evidence="2 11" id="KW-1003">Cell membrane</keyword>
<accession>A0A8J3XBJ4</accession>
<organism evidence="13 14">
    <name type="scientific">Planotetraspora phitsanulokensis</name>
    <dbReference type="NCBI Taxonomy" id="575192"/>
    <lineage>
        <taxon>Bacteria</taxon>
        <taxon>Bacillati</taxon>
        <taxon>Actinomycetota</taxon>
        <taxon>Actinomycetes</taxon>
        <taxon>Streptosporangiales</taxon>
        <taxon>Streptosporangiaceae</taxon>
        <taxon>Planotetraspora</taxon>
    </lineage>
</organism>
<comment type="caution">
    <text evidence="13">The sequence shown here is derived from an EMBL/GenBank/DDBJ whole genome shotgun (WGS) entry which is preliminary data.</text>
</comment>
<dbReference type="GO" id="GO:0005524">
    <property type="term" value="F:ATP binding"/>
    <property type="evidence" value="ECO:0007669"/>
    <property type="project" value="UniProtKB-UniRule"/>
</dbReference>
<comment type="subcellular location">
    <subcellularLocation>
        <location evidence="11">Cell membrane</location>
        <topology evidence="11">Single-pass membrane protein</topology>
    </subcellularLocation>
</comment>
<protein>
    <recommendedName>
        <fullName evidence="11">Potassium-transporting ATPase KdpC subunit</fullName>
    </recommendedName>
    <alternativeName>
        <fullName evidence="11">ATP phosphohydrolase [potassium-transporting] C chain</fullName>
    </alternativeName>
    <alternativeName>
        <fullName evidence="11">Potassium-binding and translocating subunit C</fullName>
    </alternativeName>
    <alternativeName>
        <fullName evidence="11">Potassium-translocating ATPase C chain</fullName>
    </alternativeName>
</protein>
<keyword evidence="5 11" id="KW-0547">Nucleotide-binding</keyword>
<evidence type="ECO:0000256" key="9">
    <source>
        <dbReference type="ARBA" id="ARBA00023065"/>
    </source>
</evidence>
<dbReference type="RefSeq" id="WP_204070907.1">
    <property type="nucleotide sequence ID" value="NZ_BAABHI010000008.1"/>
</dbReference>
<dbReference type="HAMAP" id="MF_00276">
    <property type="entry name" value="KdpC"/>
    <property type="match status" value="1"/>
</dbReference>
<evidence type="ECO:0000256" key="6">
    <source>
        <dbReference type="ARBA" id="ARBA00022840"/>
    </source>
</evidence>
<dbReference type="PANTHER" id="PTHR30042:SF2">
    <property type="entry name" value="POTASSIUM-TRANSPORTING ATPASE KDPC SUBUNIT"/>
    <property type="match status" value="1"/>
</dbReference>